<feature type="binding site" evidence="3">
    <location>
        <position position="86"/>
    </location>
    <ligand>
        <name>Zn(2+)</name>
        <dbReference type="ChEBI" id="CHEBI:29105"/>
        <label>1</label>
    </ligand>
</feature>
<dbReference type="SUPFAM" id="SSF55031">
    <property type="entry name" value="Bacterial exopeptidase dimerisation domain"/>
    <property type="match status" value="1"/>
</dbReference>
<dbReference type="InterPro" id="IPR036264">
    <property type="entry name" value="Bact_exopeptidase_dim_dom"/>
</dbReference>
<dbReference type="PANTHER" id="PTHR32494">
    <property type="entry name" value="ALLANTOATE DEIMINASE-RELATED"/>
    <property type="match status" value="1"/>
</dbReference>
<dbReference type="Pfam" id="PF07687">
    <property type="entry name" value="M20_dimer"/>
    <property type="match status" value="1"/>
</dbReference>
<evidence type="ECO:0000256" key="3">
    <source>
        <dbReference type="PIRSR" id="PIRSR001235-1"/>
    </source>
</evidence>
<dbReference type="Gene3D" id="3.30.70.360">
    <property type="match status" value="1"/>
</dbReference>
<evidence type="ECO:0000313" key="6">
    <source>
        <dbReference type="Proteomes" id="UP000585665"/>
    </source>
</evidence>
<dbReference type="Pfam" id="PF01546">
    <property type="entry name" value="Peptidase_M20"/>
    <property type="match status" value="1"/>
</dbReference>
<dbReference type="NCBIfam" id="NF009527">
    <property type="entry name" value="PRK12891.1"/>
    <property type="match status" value="1"/>
</dbReference>
<comment type="similarity">
    <text evidence="1">Belongs to the peptidase M20 family.</text>
</comment>
<feature type="binding site" evidence="3">
    <location>
        <position position="385"/>
    </location>
    <ligand>
        <name>Zn(2+)</name>
        <dbReference type="ChEBI" id="CHEBI:29105"/>
        <label>2</label>
    </ligand>
</feature>
<feature type="binding site" evidence="3">
    <location>
        <position position="193"/>
    </location>
    <ligand>
        <name>Zn(2+)</name>
        <dbReference type="ChEBI" id="CHEBI:29105"/>
        <label>1</label>
    </ligand>
</feature>
<feature type="binding site" evidence="3">
    <location>
        <position position="132"/>
    </location>
    <ligand>
        <name>Zn(2+)</name>
        <dbReference type="ChEBI" id="CHEBI:29105"/>
        <label>2</label>
    </ligand>
</feature>
<dbReference type="GO" id="GO:0016813">
    <property type="term" value="F:hydrolase activity, acting on carbon-nitrogen (but not peptide) bonds, in linear amidines"/>
    <property type="evidence" value="ECO:0007669"/>
    <property type="project" value="InterPro"/>
</dbReference>
<keyword evidence="3" id="KW-0862">Zinc</keyword>
<keyword evidence="3" id="KW-0479">Metal-binding</keyword>
<dbReference type="NCBIfam" id="NF006771">
    <property type="entry name" value="PRK09290.1-5"/>
    <property type="match status" value="1"/>
</dbReference>
<dbReference type="NCBIfam" id="TIGR01879">
    <property type="entry name" value="hydantase"/>
    <property type="match status" value="1"/>
</dbReference>
<evidence type="ECO:0000256" key="1">
    <source>
        <dbReference type="ARBA" id="ARBA00006153"/>
    </source>
</evidence>
<gene>
    <name evidence="5" type="ORF">HUK82_08185</name>
</gene>
<dbReference type="InterPro" id="IPR011650">
    <property type="entry name" value="Peptidase_M20_dimer"/>
</dbReference>
<dbReference type="RefSeq" id="WP_176613499.1">
    <property type="nucleotide sequence ID" value="NZ_JABXXR010000049.1"/>
</dbReference>
<accession>A0A850PDI1</accession>
<dbReference type="Gene3D" id="3.40.630.10">
    <property type="entry name" value="Zn peptidases"/>
    <property type="match status" value="1"/>
</dbReference>
<dbReference type="Proteomes" id="UP000585665">
    <property type="component" value="Unassembled WGS sequence"/>
</dbReference>
<dbReference type="PIRSF" id="PIRSF001235">
    <property type="entry name" value="Amidase_carbamoylase"/>
    <property type="match status" value="1"/>
</dbReference>
<dbReference type="GO" id="GO:0046872">
    <property type="term" value="F:metal ion binding"/>
    <property type="evidence" value="ECO:0007669"/>
    <property type="project" value="UniProtKB-KW"/>
</dbReference>
<comment type="caution">
    <text evidence="5">The sequence shown here is derived from an EMBL/GenBank/DDBJ whole genome shotgun (WGS) entry which is preliminary data.</text>
</comment>
<dbReference type="InterPro" id="IPR002933">
    <property type="entry name" value="Peptidase_M20"/>
</dbReference>
<feature type="binding site" evidence="3">
    <location>
        <position position="97"/>
    </location>
    <ligand>
        <name>Zn(2+)</name>
        <dbReference type="ChEBI" id="CHEBI:29105"/>
        <label>1</label>
    </ligand>
</feature>
<feature type="domain" description="Peptidase M20 dimerisation" evidence="4">
    <location>
        <begin position="212"/>
        <end position="314"/>
    </location>
</feature>
<dbReference type="PANTHER" id="PTHR32494:SF5">
    <property type="entry name" value="ALLANTOATE AMIDOHYDROLASE"/>
    <property type="match status" value="1"/>
</dbReference>
<dbReference type="SUPFAM" id="SSF53187">
    <property type="entry name" value="Zn-dependent exopeptidases"/>
    <property type="match status" value="1"/>
</dbReference>
<dbReference type="AlphaFoldDB" id="A0A850PDI1"/>
<name>A0A850PDI1_9PROT</name>
<keyword evidence="6" id="KW-1185">Reference proteome</keyword>
<feature type="binding site" evidence="3">
    <location>
        <position position="97"/>
    </location>
    <ligand>
        <name>Zn(2+)</name>
        <dbReference type="ChEBI" id="CHEBI:29105"/>
        <label>2</label>
    </ligand>
</feature>
<organism evidence="5 6">
    <name type="scientific">Ameyamaea chiangmaiensis</name>
    <dbReference type="NCBI Taxonomy" id="442969"/>
    <lineage>
        <taxon>Bacteria</taxon>
        <taxon>Pseudomonadati</taxon>
        <taxon>Pseudomonadota</taxon>
        <taxon>Alphaproteobacteria</taxon>
        <taxon>Acetobacterales</taxon>
        <taxon>Acetobacteraceae</taxon>
        <taxon>Ameyamaea</taxon>
    </lineage>
</organism>
<sequence length="416" mass="44251">MTLAGNVAIDGRALWNDIIETARFGGTPKGGVRRLTLTGEDRQVRDWFVATTTALGCSVHHDSMGNQFARLPGTDDSLPPITIGSHLDTQPTGGKFDGIIGVLGGIAVLRALRESGHSTRHPIEIINWTNEEGSRFAPAMLSSGVFAGVFTEAEAMAKTDRDGVRFGDALDAIGYRGEEMCGQHPTSAYFELHIEQGPILEAEDKTIGIVTGVQGMRWYEATITGRDSHAGTTPMPMRADALLVAAQIIIAVNEVALAHAPDGLGTVGLVENRPNSRNVVPGEVFLTLEFRHPDDTVLDAMEADFRTRLEALCADAPVTVDWARTWDSPAVHFDPACVEAVRQAAESFGYPAREIVSGAGHDAAYMAKITPTAMIFVPCAGGLSHNEEESATEADIAAGANVLLRAVLATDARLAG</sequence>
<proteinExistence type="inferred from homology"/>
<comment type="cofactor">
    <cofactor evidence="3">
        <name>Zn(2+)</name>
        <dbReference type="ChEBI" id="CHEBI:29105"/>
    </cofactor>
    <text evidence="3">Binds 2 Zn(2+) ions per subunit.</text>
</comment>
<evidence type="ECO:0000256" key="2">
    <source>
        <dbReference type="ARBA" id="ARBA00022801"/>
    </source>
</evidence>
<protein>
    <submittedName>
        <fullName evidence="5">M20 family metallo-hydrolase</fullName>
    </submittedName>
</protein>
<dbReference type="CDD" id="cd03884">
    <property type="entry name" value="M20_bAS"/>
    <property type="match status" value="1"/>
</dbReference>
<dbReference type="EMBL" id="JABXXR010000049">
    <property type="protein sequence ID" value="NVN40540.1"/>
    <property type="molecule type" value="Genomic_DNA"/>
</dbReference>
<evidence type="ECO:0000259" key="4">
    <source>
        <dbReference type="Pfam" id="PF07687"/>
    </source>
</evidence>
<dbReference type="NCBIfam" id="NF006769">
    <property type="entry name" value="PRK09290.1-3"/>
    <property type="match status" value="1"/>
</dbReference>
<reference evidence="5 6" key="1">
    <citation type="submission" date="2020-06" db="EMBL/GenBank/DDBJ databases">
        <title>Description of novel acetic acid bacteria.</title>
        <authorList>
            <person name="Sombolestani A."/>
        </authorList>
    </citation>
    <scope>NUCLEOTIDE SEQUENCE [LARGE SCALE GENOMIC DNA]</scope>
    <source>
        <strain evidence="5 6">LMG 27010</strain>
    </source>
</reference>
<evidence type="ECO:0000313" key="5">
    <source>
        <dbReference type="EMBL" id="NVN40540.1"/>
    </source>
</evidence>
<dbReference type="InterPro" id="IPR010158">
    <property type="entry name" value="Amidase_Cbmase"/>
</dbReference>
<keyword evidence="2 5" id="KW-0378">Hydrolase</keyword>